<dbReference type="GO" id="GO:0004556">
    <property type="term" value="F:alpha-amylase activity"/>
    <property type="evidence" value="ECO:0007669"/>
    <property type="project" value="TreeGrafter"/>
</dbReference>
<dbReference type="InterPro" id="IPR013780">
    <property type="entry name" value="Glyco_hydro_b"/>
</dbReference>
<dbReference type="SMART" id="SM00642">
    <property type="entry name" value="Aamy"/>
    <property type="match status" value="1"/>
</dbReference>
<dbReference type="Gene3D" id="3.20.20.80">
    <property type="entry name" value="Glycosidases"/>
    <property type="match status" value="1"/>
</dbReference>
<name>A0A495XYV8_9MICO</name>
<keyword evidence="3" id="KW-0326">Glycosidase</keyword>
<reference evidence="6 7" key="1">
    <citation type="submission" date="2018-10" db="EMBL/GenBank/DDBJ databases">
        <title>Sequencing the genomes of 1000 actinobacteria strains.</title>
        <authorList>
            <person name="Klenk H.-P."/>
        </authorList>
    </citation>
    <scope>NUCLEOTIDE SEQUENCE [LARGE SCALE GENOMIC DNA]</scope>
    <source>
        <strain evidence="6 7">DSM 44267</strain>
    </source>
</reference>
<dbReference type="EMBL" id="RBXT01000001">
    <property type="protein sequence ID" value="RKT77906.1"/>
    <property type="molecule type" value="Genomic_DNA"/>
</dbReference>
<dbReference type="NCBIfam" id="NF008183">
    <property type="entry name" value="PRK10933.1"/>
    <property type="match status" value="1"/>
</dbReference>
<protein>
    <submittedName>
        <fullName evidence="6">Oligo-1,6-glucosidase</fullName>
    </submittedName>
</protein>
<dbReference type="Gene3D" id="2.60.40.1180">
    <property type="entry name" value="Golgi alpha-mannosidase II"/>
    <property type="match status" value="1"/>
</dbReference>
<keyword evidence="2" id="KW-0378">Hydrolase</keyword>
<comment type="caution">
    <text evidence="6">The sequence shown here is derived from an EMBL/GenBank/DDBJ whole genome shotgun (WGS) entry which is preliminary data.</text>
</comment>
<dbReference type="Gene3D" id="3.90.400.10">
    <property type="entry name" value="Oligo-1,6-glucosidase, Domain 2"/>
    <property type="match status" value="1"/>
</dbReference>
<dbReference type="SUPFAM" id="SSF51445">
    <property type="entry name" value="(Trans)glycosidases"/>
    <property type="match status" value="1"/>
</dbReference>
<dbReference type="PANTHER" id="PTHR10357">
    <property type="entry name" value="ALPHA-AMYLASE FAMILY MEMBER"/>
    <property type="match status" value="1"/>
</dbReference>
<dbReference type="FunFam" id="3.90.400.10:FF:000002">
    <property type="entry name" value="Sucrose isomerase"/>
    <property type="match status" value="1"/>
</dbReference>
<accession>A0A495XYV8</accession>
<dbReference type="InterPro" id="IPR006047">
    <property type="entry name" value="GH13_cat_dom"/>
</dbReference>
<proteinExistence type="inferred from homology"/>
<feature type="domain" description="Glycosyl hydrolase family 13 catalytic" evidence="5">
    <location>
        <begin position="39"/>
        <end position="454"/>
    </location>
</feature>
<dbReference type="RefSeq" id="WP_121032068.1">
    <property type="nucleotide sequence ID" value="NZ_RBXT01000001.1"/>
</dbReference>
<sequence>MSPHADDAPPPAETPTAGHPTPVPARREPGWWRDAVVYQVYPRSFADSDGDGVGDIPGITAHLDHLADLGVDVLWLSPVYRSPMDDNGYDISDYEDVDPLFGTLADLDALIEGCHAHGIRVVMDLVVNHTSDEHPWFVEARDPASPKRDWYWWRPPREGHAAGTPGAEPTNWGAAFSGPAWHLDPHSGEYYLHLFSPKQPDLNWENPEVRSAVYAMMRRWVDRGVDGFRMDVINLISKDVGLPDAPQEPGQPYGSSFDLVANGPRLDEYLAEMNREVGLTDQHLLTVGEMPGSTIDVARRVTDPDRRELDMVFTFEHVDLDVAPGGAKWDLADVPLPVLKRSLERWQVGLADVGWNSLYWNNHDQPRVVSRFGDDSPEHRVASAKTLGTVLHLHRGTPYVYQGEELGMANAGFETLEQYRDIESVNYHAEATSLGLAAETVMRSLAVKSRDNARTPMQWDDTASAGFTTGTPWLAVNPDHVDVNAAAARRDPQSVFAHYRALIALRHSDECVVDGRFELLLPDHEQLWVFTRTLGDERLLVLANCSSDAVTVDPSHVPDVVGGEVLLATHDGRTGLDLAPWESRVLRLA</sequence>
<dbReference type="InterPro" id="IPR017853">
    <property type="entry name" value="GH"/>
</dbReference>
<comment type="similarity">
    <text evidence="1">Belongs to the glycosyl hydrolase 13 family.</text>
</comment>
<evidence type="ECO:0000256" key="4">
    <source>
        <dbReference type="SAM" id="MobiDB-lite"/>
    </source>
</evidence>
<organism evidence="6 7">
    <name type="scientific">Terracoccus luteus</name>
    <dbReference type="NCBI Taxonomy" id="53356"/>
    <lineage>
        <taxon>Bacteria</taxon>
        <taxon>Bacillati</taxon>
        <taxon>Actinomycetota</taxon>
        <taxon>Actinomycetes</taxon>
        <taxon>Micrococcales</taxon>
        <taxon>Intrasporangiaceae</taxon>
        <taxon>Terracoccus</taxon>
    </lineage>
</organism>
<dbReference type="AlphaFoldDB" id="A0A495XYV8"/>
<evidence type="ECO:0000256" key="1">
    <source>
        <dbReference type="ARBA" id="ARBA00008061"/>
    </source>
</evidence>
<dbReference type="FunFam" id="3.20.20.80:FF:000064">
    <property type="entry name" value="Oligo-1,6-glucosidase"/>
    <property type="match status" value="1"/>
</dbReference>
<feature type="region of interest" description="Disordered" evidence="4">
    <location>
        <begin position="1"/>
        <end position="27"/>
    </location>
</feature>
<dbReference type="Pfam" id="PF00128">
    <property type="entry name" value="Alpha-amylase"/>
    <property type="match status" value="1"/>
</dbReference>
<dbReference type="InterPro" id="IPR045857">
    <property type="entry name" value="O16G_dom_2"/>
</dbReference>
<dbReference type="PANTHER" id="PTHR10357:SF179">
    <property type="entry name" value="NEUTRAL AND BASIC AMINO ACID TRANSPORT PROTEIN RBAT"/>
    <property type="match status" value="1"/>
</dbReference>
<evidence type="ECO:0000256" key="2">
    <source>
        <dbReference type="ARBA" id="ARBA00022801"/>
    </source>
</evidence>
<evidence type="ECO:0000313" key="6">
    <source>
        <dbReference type="EMBL" id="RKT77906.1"/>
    </source>
</evidence>
<evidence type="ECO:0000313" key="7">
    <source>
        <dbReference type="Proteomes" id="UP000278440"/>
    </source>
</evidence>
<evidence type="ECO:0000256" key="3">
    <source>
        <dbReference type="ARBA" id="ARBA00023295"/>
    </source>
</evidence>
<dbReference type="Proteomes" id="UP000278440">
    <property type="component" value="Unassembled WGS sequence"/>
</dbReference>
<evidence type="ECO:0000259" key="5">
    <source>
        <dbReference type="SMART" id="SM00642"/>
    </source>
</evidence>
<keyword evidence="7" id="KW-1185">Reference proteome</keyword>
<dbReference type="CDD" id="cd11333">
    <property type="entry name" value="AmyAc_SI_OligoGlu_DGase"/>
    <property type="match status" value="1"/>
</dbReference>
<dbReference type="OrthoDB" id="9043248at2"/>
<dbReference type="GO" id="GO:0009313">
    <property type="term" value="P:oligosaccharide catabolic process"/>
    <property type="evidence" value="ECO:0007669"/>
    <property type="project" value="TreeGrafter"/>
</dbReference>
<dbReference type="SUPFAM" id="SSF51011">
    <property type="entry name" value="Glycosyl hydrolase domain"/>
    <property type="match status" value="1"/>
</dbReference>
<gene>
    <name evidence="6" type="ORF">DFJ68_1339</name>
</gene>